<accession>A0A8S9QS19</accession>
<name>A0A8S9QS19_BRACR</name>
<dbReference type="EMBL" id="QGKX02001290">
    <property type="protein sequence ID" value="KAF3541488.1"/>
    <property type="molecule type" value="Genomic_DNA"/>
</dbReference>
<feature type="region of interest" description="Disordered" evidence="1">
    <location>
        <begin position="101"/>
        <end position="173"/>
    </location>
</feature>
<sequence>MHGLMSYRRFGRARSLRSDRAEHAFGRCVATLFELLFDAFLVEDADVVDKEGRAKVEEDVNFISGTRFQGSGNQSGNINFYGNEQRKHTVQLGGWKSWIDQTTSSADGRAGSTKRPGRPSAKLNQSSSADGRAGSSMRPARPSAELNQSSLADGQTGSNTRPARPSAKLGNIQFHPDQHLLCAPSTMPRRYTVHRAGGPQQEQPGPALPPFPPMPDMCTHPEGDFQCVVVDALTAIWARISRCRCSTGECGSQLTISRRSITPVQGRLRDHRRDH</sequence>
<gene>
    <name evidence="2" type="ORF">F2Q69_00022649</name>
</gene>
<protein>
    <submittedName>
        <fullName evidence="2">Uncharacterized protein</fullName>
    </submittedName>
</protein>
<evidence type="ECO:0000313" key="2">
    <source>
        <dbReference type="EMBL" id="KAF3541488.1"/>
    </source>
</evidence>
<dbReference type="AlphaFoldDB" id="A0A8S9QS19"/>
<reference evidence="2" key="1">
    <citation type="submission" date="2019-12" db="EMBL/GenBank/DDBJ databases">
        <title>Genome sequencing and annotation of Brassica cretica.</title>
        <authorList>
            <person name="Studholme D.J."/>
            <person name="Sarris P."/>
        </authorList>
    </citation>
    <scope>NUCLEOTIDE SEQUENCE</scope>
    <source>
        <strain evidence="2">PFS-109/04</strain>
        <tissue evidence="2">Leaf</tissue>
    </source>
</reference>
<evidence type="ECO:0000256" key="1">
    <source>
        <dbReference type="SAM" id="MobiDB-lite"/>
    </source>
</evidence>
<proteinExistence type="predicted"/>
<feature type="compositionally biased region" description="Polar residues" evidence="1">
    <location>
        <begin position="145"/>
        <end position="161"/>
    </location>
</feature>
<evidence type="ECO:0000313" key="3">
    <source>
        <dbReference type="Proteomes" id="UP000712600"/>
    </source>
</evidence>
<organism evidence="2 3">
    <name type="scientific">Brassica cretica</name>
    <name type="common">Mustard</name>
    <dbReference type="NCBI Taxonomy" id="69181"/>
    <lineage>
        <taxon>Eukaryota</taxon>
        <taxon>Viridiplantae</taxon>
        <taxon>Streptophyta</taxon>
        <taxon>Embryophyta</taxon>
        <taxon>Tracheophyta</taxon>
        <taxon>Spermatophyta</taxon>
        <taxon>Magnoliopsida</taxon>
        <taxon>eudicotyledons</taxon>
        <taxon>Gunneridae</taxon>
        <taxon>Pentapetalae</taxon>
        <taxon>rosids</taxon>
        <taxon>malvids</taxon>
        <taxon>Brassicales</taxon>
        <taxon>Brassicaceae</taxon>
        <taxon>Brassiceae</taxon>
        <taxon>Brassica</taxon>
    </lineage>
</organism>
<dbReference type="Proteomes" id="UP000712600">
    <property type="component" value="Unassembled WGS sequence"/>
</dbReference>
<comment type="caution">
    <text evidence="2">The sequence shown here is derived from an EMBL/GenBank/DDBJ whole genome shotgun (WGS) entry which is preliminary data.</text>
</comment>